<protein>
    <submittedName>
        <fullName evidence="4">Phospholipase</fullName>
    </submittedName>
</protein>
<dbReference type="InterPro" id="IPR003140">
    <property type="entry name" value="PLipase/COase/thioEstase"/>
</dbReference>
<dbReference type="PANTHER" id="PTHR10655:SF17">
    <property type="entry name" value="LYSOPHOSPHOLIPASE-LIKE PROTEIN 1"/>
    <property type="match status" value="1"/>
</dbReference>
<dbReference type="InterPro" id="IPR050565">
    <property type="entry name" value="LYPA1-2/EST-like"/>
</dbReference>
<dbReference type="SUPFAM" id="SSF53474">
    <property type="entry name" value="alpha/beta-Hydrolases"/>
    <property type="match status" value="1"/>
</dbReference>
<dbReference type="EMBL" id="CP040818">
    <property type="protein sequence ID" value="QDL92647.1"/>
    <property type="molecule type" value="Genomic_DNA"/>
</dbReference>
<keyword evidence="2" id="KW-0378">Hydrolase</keyword>
<dbReference type="Gene3D" id="3.40.50.1820">
    <property type="entry name" value="alpha/beta hydrolase"/>
    <property type="match status" value="1"/>
</dbReference>
<feature type="domain" description="Phospholipase/carboxylesterase/thioesterase" evidence="3">
    <location>
        <begin position="10"/>
        <end position="213"/>
    </location>
</feature>
<dbReference type="KEGG" id="ppru:FDP22_13135"/>
<organism evidence="4 5">
    <name type="scientific">Paroceanicella profunda</name>
    <dbReference type="NCBI Taxonomy" id="2579971"/>
    <lineage>
        <taxon>Bacteria</taxon>
        <taxon>Pseudomonadati</taxon>
        <taxon>Pseudomonadota</taxon>
        <taxon>Alphaproteobacteria</taxon>
        <taxon>Rhodobacterales</taxon>
        <taxon>Paracoccaceae</taxon>
        <taxon>Paroceanicella</taxon>
    </lineage>
</organism>
<dbReference type="RefSeq" id="WP_138574295.1">
    <property type="nucleotide sequence ID" value="NZ_CP040818.1"/>
</dbReference>
<evidence type="ECO:0000313" key="4">
    <source>
        <dbReference type="EMBL" id="QDL92647.1"/>
    </source>
</evidence>
<evidence type="ECO:0000313" key="5">
    <source>
        <dbReference type="Proteomes" id="UP000305888"/>
    </source>
</evidence>
<gene>
    <name evidence="4" type="ORF">FDP22_13135</name>
</gene>
<evidence type="ECO:0000256" key="2">
    <source>
        <dbReference type="ARBA" id="ARBA00022801"/>
    </source>
</evidence>
<dbReference type="PANTHER" id="PTHR10655">
    <property type="entry name" value="LYSOPHOSPHOLIPASE-RELATED"/>
    <property type="match status" value="1"/>
</dbReference>
<dbReference type="InterPro" id="IPR029058">
    <property type="entry name" value="AB_hydrolase_fold"/>
</dbReference>
<keyword evidence="5" id="KW-1185">Reference proteome</keyword>
<dbReference type="OrthoDB" id="9801763at2"/>
<evidence type="ECO:0000259" key="3">
    <source>
        <dbReference type="Pfam" id="PF02230"/>
    </source>
</evidence>
<name>A0A5B8FHV6_9RHOB</name>
<sequence length="217" mass="22833">MTLTGPERQAHSGEARSLLILLHGYGADGNDLIGLADVLAPHLPHTRFLAPNAPERCVNNPMGYQWFPIPRMDGSSEQASRESFAASVRLLDGWLDEVEERTGIPPARTALLGFSQGTMMSLHVGLRRRAALAGICGFSGRLLAPDLLGAEIVTRPPVLLIHGDEDPVVPFSSLAEAEAGLTGAGVAVETHVSPGVGHGIAPDGLTRALGFLQGVLE</sequence>
<accession>A0A5B8FHV6</accession>
<dbReference type="GO" id="GO:0016787">
    <property type="term" value="F:hydrolase activity"/>
    <property type="evidence" value="ECO:0007669"/>
    <property type="project" value="UniProtKB-KW"/>
</dbReference>
<comment type="similarity">
    <text evidence="1">Belongs to the AB hydrolase superfamily. AB hydrolase 2 family.</text>
</comment>
<dbReference type="Proteomes" id="UP000305888">
    <property type="component" value="Chromosome"/>
</dbReference>
<dbReference type="Pfam" id="PF02230">
    <property type="entry name" value="Abhydrolase_2"/>
    <property type="match status" value="1"/>
</dbReference>
<proteinExistence type="inferred from homology"/>
<reference evidence="4 5" key="1">
    <citation type="submission" date="2019-06" db="EMBL/GenBank/DDBJ databases">
        <title>Genome sequence of Rhodobacteraceae bacterium D4M1.</title>
        <authorList>
            <person name="Cao J."/>
        </authorList>
    </citation>
    <scope>NUCLEOTIDE SEQUENCE [LARGE SCALE GENOMIC DNA]</scope>
    <source>
        <strain evidence="4 5">D4M1</strain>
    </source>
</reference>
<dbReference type="AlphaFoldDB" id="A0A5B8FHV6"/>
<evidence type="ECO:0000256" key="1">
    <source>
        <dbReference type="ARBA" id="ARBA00006499"/>
    </source>
</evidence>